<evidence type="ECO:0000256" key="6">
    <source>
        <dbReference type="ARBA" id="ARBA00022801"/>
    </source>
</evidence>
<organism evidence="13 15">
    <name type="scientific">Iodobacter fluviatilis</name>
    <dbReference type="NCBI Taxonomy" id="537"/>
    <lineage>
        <taxon>Bacteria</taxon>
        <taxon>Pseudomonadati</taxon>
        <taxon>Pseudomonadota</taxon>
        <taxon>Betaproteobacteria</taxon>
        <taxon>Neisseriales</taxon>
        <taxon>Chitinibacteraceae</taxon>
        <taxon>Iodobacter</taxon>
    </lineage>
</organism>
<evidence type="ECO:0000256" key="2">
    <source>
        <dbReference type="ARBA" id="ARBA00022490"/>
    </source>
</evidence>
<dbReference type="NCBIfam" id="TIGR00450">
    <property type="entry name" value="mnmE_trmE_thdF"/>
    <property type="match status" value="1"/>
</dbReference>
<dbReference type="Pfam" id="PF12631">
    <property type="entry name" value="MnmE_helical"/>
    <property type="match status" value="1"/>
</dbReference>
<evidence type="ECO:0000259" key="12">
    <source>
        <dbReference type="PROSITE" id="PS51709"/>
    </source>
</evidence>
<dbReference type="Gene3D" id="3.30.1360.120">
    <property type="entry name" value="Probable tRNA modification gtpase trme, domain 1"/>
    <property type="match status" value="1"/>
</dbReference>
<evidence type="ECO:0000256" key="8">
    <source>
        <dbReference type="ARBA" id="ARBA00022958"/>
    </source>
</evidence>
<dbReference type="SUPFAM" id="SSF52540">
    <property type="entry name" value="P-loop containing nucleoside triphosphate hydrolases"/>
    <property type="match status" value="1"/>
</dbReference>
<dbReference type="InterPro" id="IPR027417">
    <property type="entry name" value="P-loop_NTPase"/>
</dbReference>
<accession>A0A377SUI1</accession>
<comment type="caution">
    <text evidence="10">Lacks conserved residue(s) required for the propagation of feature annotation.</text>
</comment>
<protein>
    <recommendedName>
        <fullName evidence="10">tRNA modification GTPase MnmE</fullName>
        <ecNumber evidence="10">3.6.-.-</ecNumber>
    </recommendedName>
</protein>
<dbReference type="Pfam" id="PF10396">
    <property type="entry name" value="TrmE_N"/>
    <property type="match status" value="1"/>
</dbReference>
<dbReference type="InterPro" id="IPR025867">
    <property type="entry name" value="MnmE_helical"/>
</dbReference>
<dbReference type="HAMAP" id="MF_00379">
    <property type="entry name" value="GTPase_MnmE"/>
    <property type="match status" value="1"/>
</dbReference>
<feature type="binding site" evidence="10">
    <location>
        <begin position="245"/>
        <end position="251"/>
    </location>
    <ligand>
        <name>GTP</name>
        <dbReference type="ChEBI" id="CHEBI:37565"/>
    </ligand>
</feature>
<dbReference type="EC" id="3.6.-.-" evidence="10"/>
<dbReference type="Proteomes" id="UP000295794">
    <property type="component" value="Unassembled WGS sequence"/>
</dbReference>
<evidence type="ECO:0000313" key="14">
    <source>
        <dbReference type="EMBL" id="TCU85517.1"/>
    </source>
</evidence>
<reference evidence="14 16" key="2">
    <citation type="submission" date="2019-03" db="EMBL/GenBank/DDBJ databases">
        <title>Genomic Encyclopedia of Type Strains, Phase IV (KMG-IV): sequencing the most valuable type-strain genomes for metagenomic binning, comparative biology and taxonomic classification.</title>
        <authorList>
            <person name="Goeker M."/>
        </authorList>
    </citation>
    <scope>NUCLEOTIDE SEQUENCE [LARGE SCALE GENOMIC DNA]</scope>
    <source>
        <strain evidence="14 16">DSM 3764</strain>
    </source>
</reference>
<evidence type="ECO:0000256" key="1">
    <source>
        <dbReference type="ARBA" id="ARBA00011043"/>
    </source>
</evidence>
<feature type="binding site" evidence="10">
    <location>
        <position position="24"/>
    </location>
    <ligand>
        <name>(6S)-5-formyl-5,6,7,8-tetrahydrofolate</name>
        <dbReference type="ChEBI" id="CHEBI:57457"/>
    </ligand>
</feature>
<dbReference type="PANTHER" id="PTHR42714">
    <property type="entry name" value="TRNA MODIFICATION GTPASE GTPBP3"/>
    <property type="match status" value="1"/>
</dbReference>
<dbReference type="OrthoDB" id="9805918at2"/>
<evidence type="ECO:0000256" key="9">
    <source>
        <dbReference type="ARBA" id="ARBA00023134"/>
    </source>
</evidence>
<keyword evidence="3 10" id="KW-0819">tRNA processing</keyword>
<dbReference type="Gene3D" id="3.40.50.300">
    <property type="entry name" value="P-loop containing nucleotide triphosphate hydrolases"/>
    <property type="match status" value="1"/>
</dbReference>
<dbReference type="GO" id="GO:0002098">
    <property type="term" value="P:tRNA wobble uridine modification"/>
    <property type="evidence" value="ECO:0007669"/>
    <property type="project" value="TreeGrafter"/>
</dbReference>
<proteinExistence type="inferred from homology"/>
<dbReference type="Gene3D" id="1.20.120.430">
    <property type="entry name" value="tRNA modification GTPase MnmE domain 2"/>
    <property type="match status" value="1"/>
</dbReference>
<dbReference type="NCBIfam" id="TIGR00231">
    <property type="entry name" value="small_GTP"/>
    <property type="match status" value="1"/>
</dbReference>
<comment type="subunit">
    <text evidence="10">Homodimer. Heterotetramer of two MnmE and two MnmG subunits.</text>
</comment>
<evidence type="ECO:0000256" key="7">
    <source>
        <dbReference type="ARBA" id="ARBA00022842"/>
    </source>
</evidence>
<keyword evidence="5 10" id="KW-0547">Nucleotide-binding</keyword>
<keyword evidence="7 10" id="KW-0460">Magnesium</keyword>
<dbReference type="InterPro" id="IPR018948">
    <property type="entry name" value="GTP-bd_TrmE_N"/>
</dbReference>
<dbReference type="GO" id="GO:0003924">
    <property type="term" value="F:GTPase activity"/>
    <property type="evidence" value="ECO:0007669"/>
    <property type="project" value="UniProtKB-UniRule"/>
</dbReference>
<dbReference type="GO" id="GO:0046872">
    <property type="term" value="F:metal ion binding"/>
    <property type="evidence" value="ECO:0007669"/>
    <property type="project" value="UniProtKB-KW"/>
</dbReference>
<feature type="binding site" evidence="10">
    <location>
        <position position="250"/>
    </location>
    <ligand>
        <name>K(+)</name>
        <dbReference type="ChEBI" id="CHEBI:29103"/>
    </ligand>
</feature>
<feature type="binding site" evidence="10">
    <location>
        <position position="226"/>
    </location>
    <ligand>
        <name>K(+)</name>
        <dbReference type="ChEBI" id="CHEBI:29103"/>
    </ligand>
</feature>
<keyword evidence="9 10" id="KW-0342">GTP-binding</keyword>
<feature type="binding site" evidence="10">
    <location>
        <position position="120"/>
    </location>
    <ligand>
        <name>(6S)-5-formyl-5,6,7,8-tetrahydrofolate</name>
        <dbReference type="ChEBI" id="CHEBI:57457"/>
    </ligand>
</feature>
<dbReference type="InterPro" id="IPR006073">
    <property type="entry name" value="GTP-bd"/>
</dbReference>
<reference evidence="13 15" key="1">
    <citation type="submission" date="2018-06" db="EMBL/GenBank/DDBJ databases">
        <authorList>
            <consortium name="Pathogen Informatics"/>
            <person name="Doyle S."/>
        </authorList>
    </citation>
    <scope>NUCLEOTIDE SEQUENCE [LARGE SCALE GENOMIC DNA]</scope>
    <source>
        <strain evidence="13 15">NCTC11159</strain>
    </source>
</reference>
<keyword evidence="6 10" id="KW-0378">Hydrolase</keyword>
<dbReference type="FunFam" id="3.40.50.300:FF:001376">
    <property type="entry name" value="tRNA modification GTPase MnmE"/>
    <property type="match status" value="1"/>
</dbReference>
<evidence type="ECO:0000256" key="4">
    <source>
        <dbReference type="ARBA" id="ARBA00022723"/>
    </source>
</evidence>
<dbReference type="NCBIfam" id="NF003661">
    <property type="entry name" value="PRK05291.1-3"/>
    <property type="match status" value="1"/>
</dbReference>
<dbReference type="GO" id="GO:0030488">
    <property type="term" value="P:tRNA methylation"/>
    <property type="evidence" value="ECO:0007669"/>
    <property type="project" value="TreeGrafter"/>
</dbReference>
<keyword evidence="16" id="KW-1185">Reference proteome</keyword>
<dbReference type="AlphaFoldDB" id="A0A377SUI1"/>
<dbReference type="PANTHER" id="PTHR42714:SF2">
    <property type="entry name" value="TRNA MODIFICATION GTPASE GTPBP3, MITOCHONDRIAL"/>
    <property type="match status" value="1"/>
</dbReference>
<evidence type="ECO:0000256" key="10">
    <source>
        <dbReference type="HAMAP-Rule" id="MF_00379"/>
    </source>
</evidence>
<feature type="binding site" evidence="10">
    <location>
        <begin position="226"/>
        <end position="231"/>
    </location>
    <ligand>
        <name>GTP</name>
        <dbReference type="ChEBI" id="CHEBI:37565"/>
    </ligand>
</feature>
<name>A0A377SUI1_9NEIS</name>
<comment type="subcellular location">
    <subcellularLocation>
        <location evidence="10">Cytoplasm</location>
    </subcellularLocation>
</comment>
<dbReference type="InterPro" id="IPR004520">
    <property type="entry name" value="GTPase_MnmE"/>
</dbReference>
<keyword evidence="8 10" id="KW-0630">Potassium</keyword>
<feature type="binding site" evidence="10">
    <location>
        <position position="444"/>
    </location>
    <ligand>
        <name>(6S)-5-formyl-5,6,7,8-tetrahydrofolate</name>
        <dbReference type="ChEBI" id="CHEBI:57457"/>
    </ligand>
</feature>
<dbReference type="EMBL" id="UGHR01000003">
    <property type="protein sequence ID" value="STR45035.1"/>
    <property type="molecule type" value="Genomic_DNA"/>
</dbReference>
<comment type="similarity">
    <text evidence="1 10 11">Belongs to the TRAFAC class TrmE-Era-EngA-EngB-Septin-like GTPase superfamily. TrmE GTPase family.</text>
</comment>
<feature type="binding site" evidence="10">
    <location>
        <position position="245"/>
    </location>
    <ligand>
        <name>K(+)</name>
        <dbReference type="ChEBI" id="CHEBI:29103"/>
    </ligand>
</feature>
<dbReference type="Pfam" id="PF01926">
    <property type="entry name" value="MMR_HSR1"/>
    <property type="match status" value="1"/>
</dbReference>
<evidence type="ECO:0000256" key="3">
    <source>
        <dbReference type="ARBA" id="ARBA00022694"/>
    </source>
</evidence>
<dbReference type="CDD" id="cd14858">
    <property type="entry name" value="TrmE_N"/>
    <property type="match status" value="1"/>
</dbReference>
<dbReference type="CDD" id="cd04164">
    <property type="entry name" value="trmE"/>
    <property type="match status" value="1"/>
</dbReference>
<dbReference type="EMBL" id="SMBT01000007">
    <property type="protein sequence ID" value="TCU85517.1"/>
    <property type="molecule type" value="Genomic_DNA"/>
</dbReference>
<dbReference type="InterPro" id="IPR027266">
    <property type="entry name" value="TrmE/GcvT-like"/>
</dbReference>
<dbReference type="InterPro" id="IPR027368">
    <property type="entry name" value="MnmE_dom2"/>
</dbReference>
<dbReference type="GO" id="GO:0005829">
    <property type="term" value="C:cytosol"/>
    <property type="evidence" value="ECO:0007669"/>
    <property type="project" value="TreeGrafter"/>
</dbReference>
<dbReference type="Proteomes" id="UP000255108">
    <property type="component" value="Unassembled WGS sequence"/>
</dbReference>
<feature type="binding site" evidence="10">
    <location>
        <position position="251"/>
    </location>
    <ligand>
        <name>Mg(2+)</name>
        <dbReference type="ChEBI" id="CHEBI:18420"/>
    </ligand>
</feature>
<evidence type="ECO:0000313" key="15">
    <source>
        <dbReference type="Proteomes" id="UP000255108"/>
    </source>
</evidence>
<dbReference type="SUPFAM" id="SSF116878">
    <property type="entry name" value="TrmE connector domain"/>
    <property type="match status" value="1"/>
</dbReference>
<dbReference type="GO" id="GO:0005525">
    <property type="term" value="F:GTP binding"/>
    <property type="evidence" value="ECO:0007669"/>
    <property type="project" value="UniProtKB-UniRule"/>
</dbReference>
<feature type="binding site" evidence="10">
    <location>
        <position position="247"/>
    </location>
    <ligand>
        <name>K(+)</name>
        <dbReference type="ChEBI" id="CHEBI:29103"/>
    </ligand>
</feature>
<dbReference type="InterPro" id="IPR031168">
    <property type="entry name" value="G_TrmE"/>
</dbReference>
<feature type="binding site" evidence="10">
    <location>
        <position position="230"/>
    </location>
    <ligand>
        <name>Mg(2+)</name>
        <dbReference type="ChEBI" id="CHEBI:18420"/>
    </ligand>
</feature>
<evidence type="ECO:0000256" key="5">
    <source>
        <dbReference type="ARBA" id="ARBA00022741"/>
    </source>
</evidence>
<evidence type="ECO:0000313" key="16">
    <source>
        <dbReference type="Proteomes" id="UP000295794"/>
    </source>
</evidence>
<dbReference type="PROSITE" id="PS51709">
    <property type="entry name" value="G_TRME"/>
    <property type="match status" value="1"/>
</dbReference>
<dbReference type="RefSeq" id="WP_115228934.1">
    <property type="nucleotide sequence ID" value="NZ_CAWOLO010000007.1"/>
</dbReference>
<evidence type="ECO:0000256" key="11">
    <source>
        <dbReference type="RuleBase" id="RU003313"/>
    </source>
</evidence>
<evidence type="ECO:0000313" key="13">
    <source>
        <dbReference type="EMBL" id="STR45035.1"/>
    </source>
</evidence>
<feature type="binding site" evidence="10">
    <location>
        <begin position="270"/>
        <end position="273"/>
    </location>
    <ligand>
        <name>GTP</name>
        <dbReference type="ChEBI" id="CHEBI:37565"/>
    </ligand>
</feature>
<feature type="binding site" evidence="10">
    <location>
        <position position="81"/>
    </location>
    <ligand>
        <name>(6S)-5-formyl-5,6,7,8-tetrahydrofolate</name>
        <dbReference type="ChEBI" id="CHEBI:57457"/>
    </ligand>
</feature>
<sequence>MLYTPDIIAAIATAPGRGGVGVIRISGRHLGDIIEKLIGKPLKPRYAHFARFKAADGTVLDEGIALYFPGPNSFTGEEVLELQGHGGPVVMQMLLARCLELGARFAEAGEFSKRAFFNGKMDLAQAEAVADLIDAQSAAAAKSALKSLDGAFSREIHVLVDELITLRMLVEATLDFPEEDIDFLEAANAHGKLLELQSQLQRVLGTATQGKLLREGMHVVLIGQPNVGKSSLMNALAGEEIAIVTDIAGTTRDTVRELIQLDGVPAHIIDTAGLRDTTDTVEKIGIERTWAAIAKAELALLLIDSRIGITSDDQAILDKLPPNLPVLRVFNKIDLTGEVPGIVADNEIHVSAKAGIGLDELRSKLLTLVGWHGHDDSVFIARERHLNAIRRAQSHLATAEEAYLQIEIFAEELRLAQNALSEITGQFTSDDLLGVIFSRFCIGK</sequence>
<comment type="function">
    <text evidence="10">Exhibits a very high intrinsic GTPase hydrolysis rate. Involved in the addition of a carboxymethylaminomethyl (cmnm) group at the wobble position (U34) of certain tRNAs, forming tRNA-cmnm(5)s(2)U34.</text>
</comment>
<comment type="cofactor">
    <cofactor evidence="10">
        <name>K(+)</name>
        <dbReference type="ChEBI" id="CHEBI:29103"/>
    </cofactor>
    <text evidence="10">Binds 1 potassium ion per subunit.</text>
</comment>
<dbReference type="InterPro" id="IPR005225">
    <property type="entry name" value="Small_GTP-bd"/>
</dbReference>
<gene>
    <name evidence="10 13" type="primary">mnmE</name>
    <name evidence="10" type="synonym">trmE</name>
    <name evidence="14" type="ORF">EV682_10727</name>
    <name evidence="13" type="ORF">NCTC11159_03581</name>
</gene>
<keyword evidence="2 10" id="KW-0963">Cytoplasm</keyword>
<feature type="domain" description="TrmE-type G" evidence="12">
    <location>
        <begin position="216"/>
        <end position="370"/>
    </location>
</feature>
<keyword evidence="4 10" id="KW-0479">Metal-binding</keyword>